<gene>
    <name evidence="2" type="ORF">EUA04_22840</name>
    <name evidence="1" type="ORF">WN67_17775</name>
</gene>
<dbReference type="Pfam" id="PF07103">
    <property type="entry name" value="DUF1365"/>
    <property type="match status" value="1"/>
</dbReference>
<name>A0A0M2K132_9MYCO</name>
<dbReference type="Proteomes" id="UP000294952">
    <property type="component" value="Unassembled WGS sequence"/>
</dbReference>
<evidence type="ECO:0000313" key="3">
    <source>
        <dbReference type="Proteomes" id="UP000034150"/>
    </source>
</evidence>
<dbReference type="EMBL" id="LAUZ02000003">
    <property type="protein sequence ID" value="KKF00639.1"/>
    <property type="molecule type" value="Genomic_DNA"/>
</dbReference>
<dbReference type="PANTHER" id="PTHR33973:SF4">
    <property type="entry name" value="OS07G0153300 PROTEIN"/>
    <property type="match status" value="1"/>
</dbReference>
<reference evidence="2 4" key="2">
    <citation type="submission" date="2019-01" db="EMBL/GenBank/DDBJ databases">
        <title>High-quality-draft genome sequences of five non-tuberculosis mycobacteriaceae isolated from a nosocomial environment.</title>
        <authorList>
            <person name="Tiago I."/>
            <person name="Alarico S."/>
            <person name="Pereira S.G."/>
            <person name="Coelho C."/>
            <person name="Maranha A."/>
            <person name="Empadinhas N."/>
        </authorList>
    </citation>
    <scope>NUCLEOTIDE SEQUENCE [LARGE SCALE GENOMIC DNA]</scope>
    <source>
        <strain evidence="2 4">22DIII</strain>
    </source>
</reference>
<sequence length="255" mass="28817">MQDVEQQGGAANTTAALYRTRITHLRRAPVHHYFEHRSYSWLVDLDHMPHVPGWLRAFATFDPADHLWPAPVDTLRGRVDAFLADKGIDLAGGRVTALLQPRVLGAVFNPFTFYWCHGPDGMLRHVIVEVQNSCGERHAYLLPPSGDWPAMVTKKLYVSPFNDVDGHYLINAPHPNERLDLRISLHRENHPAFVATMRGDRKAVGTAQILALQVVSPLAPKMNALSMRVQGTLLRLRRVPMVPHPSEEREKVYHS</sequence>
<comment type="caution">
    <text evidence="1">The sequence shown here is derived from an EMBL/GenBank/DDBJ whole genome shotgun (WGS) entry which is preliminary data.</text>
</comment>
<accession>A0A0M2K132</accession>
<dbReference type="OrthoDB" id="9778801at2"/>
<dbReference type="STRING" id="1807.MOBUDSM44075_03450"/>
<keyword evidence="3" id="KW-1185">Reference proteome</keyword>
<evidence type="ECO:0000313" key="4">
    <source>
        <dbReference type="Proteomes" id="UP000294952"/>
    </source>
</evidence>
<evidence type="ECO:0000313" key="1">
    <source>
        <dbReference type="EMBL" id="KKF00639.1"/>
    </source>
</evidence>
<organism evidence="1 3">
    <name type="scientific">Mycolicibacterium obuense</name>
    <dbReference type="NCBI Taxonomy" id="1807"/>
    <lineage>
        <taxon>Bacteria</taxon>
        <taxon>Bacillati</taxon>
        <taxon>Actinomycetota</taxon>
        <taxon>Actinomycetes</taxon>
        <taxon>Mycobacteriales</taxon>
        <taxon>Mycobacteriaceae</taxon>
        <taxon>Mycolicibacterium</taxon>
    </lineage>
</organism>
<dbReference type="InterPro" id="IPR010775">
    <property type="entry name" value="DUF1365"/>
</dbReference>
<dbReference type="RefSeq" id="WP_046364378.1">
    <property type="nucleotide sequence ID" value="NZ_CALTXN010000044.1"/>
</dbReference>
<dbReference type="PATRIC" id="fig|1807.13.peg.422"/>
<reference evidence="1 3" key="1">
    <citation type="submission" date="2015-04" db="EMBL/GenBank/DDBJ databases">
        <title>Genome sequence of Mycobacterium obuense UC1.</title>
        <authorList>
            <person name="Greninger A.L."/>
            <person name="Cunningham G."/>
            <person name="Chiu C.Y."/>
            <person name="Miller S."/>
        </authorList>
    </citation>
    <scope>NUCLEOTIDE SEQUENCE [LARGE SCALE GENOMIC DNA]</scope>
    <source>
        <strain evidence="1 3">UC1</strain>
    </source>
</reference>
<dbReference type="AlphaFoldDB" id="A0A0M2K132"/>
<dbReference type="PANTHER" id="PTHR33973">
    <property type="entry name" value="OS07G0153300 PROTEIN"/>
    <property type="match status" value="1"/>
</dbReference>
<protein>
    <submittedName>
        <fullName evidence="2">DUF1365 family protein</fullName>
    </submittedName>
</protein>
<proteinExistence type="predicted"/>
<dbReference type="Proteomes" id="UP000034150">
    <property type="component" value="Unassembled WGS sequence"/>
</dbReference>
<dbReference type="EMBL" id="SDLP01000008">
    <property type="protein sequence ID" value="TDL04607.1"/>
    <property type="molecule type" value="Genomic_DNA"/>
</dbReference>
<evidence type="ECO:0000313" key="2">
    <source>
        <dbReference type="EMBL" id="TDL04607.1"/>
    </source>
</evidence>